<dbReference type="RefSeq" id="WP_092077015.1">
    <property type="nucleotide sequence ID" value="NZ_FOYI01000002.1"/>
</dbReference>
<organism evidence="2 3">
    <name type="scientific">Poseidonocella sedimentorum</name>
    <dbReference type="NCBI Taxonomy" id="871652"/>
    <lineage>
        <taxon>Bacteria</taxon>
        <taxon>Pseudomonadati</taxon>
        <taxon>Pseudomonadota</taxon>
        <taxon>Alphaproteobacteria</taxon>
        <taxon>Rhodobacterales</taxon>
        <taxon>Roseobacteraceae</taxon>
        <taxon>Poseidonocella</taxon>
    </lineage>
</organism>
<dbReference type="Pfam" id="PF01636">
    <property type="entry name" value="APH"/>
    <property type="match status" value="1"/>
</dbReference>
<sequence>MPPEMPPEDAALFARLCGEVGRDPEAYRRVRVWRKEDARRSHVVERFDGPGGGVVLKRIFRPADATGFRRVVGAQRRAAAAMDGAAGVPRVLAVDEGQQAVLMEAVAGETCLAMLETGADPAQVLRAAGGWMAAFHRAGPVETRVFQPRFMRDHLTHLLAELEAGVITVPHRKAFERAARAAIDLAPEFEGRETRSSWTHGDLNLHNIVLDGPRSYGLDFTADHTAPVGFDIARLLINFAGRYVPVKALGPGELLPAPLLGAFFEGYDLVGPEDPSVGYLLRVRLLMDWASIPARLTQRSLGKTLRLEHLRRLARHALA</sequence>
<evidence type="ECO:0000313" key="2">
    <source>
        <dbReference type="EMBL" id="SFR01159.1"/>
    </source>
</evidence>
<dbReference type="AlphaFoldDB" id="A0A1I6D6S6"/>
<keyword evidence="3" id="KW-1185">Reference proteome</keyword>
<dbReference type="EMBL" id="FOYI01000002">
    <property type="protein sequence ID" value="SFR01159.1"/>
    <property type="molecule type" value="Genomic_DNA"/>
</dbReference>
<dbReference type="SUPFAM" id="SSF56112">
    <property type="entry name" value="Protein kinase-like (PK-like)"/>
    <property type="match status" value="1"/>
</dbReference>
<dbReference type="InterPro" id="IPR002575">
    <property type="entry name" value="Aminoglycoside_PTrfase"/>
</dbReference>
<reference evidence="2 3" key="1">
    <citation type="submission" date="2016-10" db="EMBL/GenBank/DDBJ databases">
        <authorList>
            <person name="de Groot N.N."/>
        </authorList>
    </citation>
    <scope>NUCLEOTIDE SEQUENCE [LARGE SCALE GENOMIC DNA]</scope>
    <source>
        <strain evidence="3">KMM 9023,NRIC 0796,JCM 17311,KCTC 23692</strain>
    </source>
</reference>
<accession>A0A1I6D6S6</accession>
<dbReference type="GO" id="GO:0016740">
    <property type="term" value="F:transferase activity"/>
    <property type="evidence" value="ECO:0007669"/>
    <property type="project" value="UniProtKB-KW"/>
</dbReference>
<dbReference type="Gene3D" id="3.90.1200.10">
    <property type="match status" value="1"/>
</dbReference>
<name>A0A1I6D6S6_9RHOB</name>
<dbReference type="InterPro" id="IPR011009">
    <property type="entry name" value="Kinase-like_dom_sf"/>
</dbReference>
<feature type="domain" description="Aminoglycoside phosphotransferase" evidence="1">
    <location>
        <begin position="50"/>
        <end position="239"/>
    </location>
</feature>
<evidence type="ECO:0000313" key="3">
    <source>
        <dbReference type="Proteomes" id="UP000199302"/>
    </source>
</evidence>
<gene>
    <name evidence="2" type="ORF">SAMN04515673_102288</name>
</gene>
<dbReference type="STRING" id="871652.SAMN04515673_102288"/>
<dbReference type="Proteomes" id="UP000199302">
    <property type="component" value="Unassembled WGS sequence"/>
</dbReference>
<proteinExistence type="predicted"/>
<evidence type="ECO:0000259" key="1">
    <source>
        <dbReference type="Pfam" id="PF01636"/>
    </source>
</evidence>
<keyword evidence="2" id="KW-0808">Transferase</keyword>
<protein>
    <submittedName>
        <fullName evidence="2">Phosphotransferase enzyme family protein</fullName>
    </submittedName>
</protein>
<dbReference type="OrthoDB" id="7856512at2"/>